<evidence type="ECO:0000313" key="1">
    <source>
        <dbReference type="EMBL" id="TWI69070.1"/>
    </source>
</evidence>
<name>A0A562RKX1_9BURK</name>
<comment type="caution">
    <text evidence="1">The sequence shown here is derived from an EMBL/GenBank/DDBJ whole genome shotgun (WGS) entry which is preliminary data.</text>
</comment>
<keyword evidence="2" id="KW-1185">Reference proteome</keyword>
<gene>
    <name evidence="1" type="ORF">IP91_00135</name>
</gene>
<evidence type="ECO:0000313" key="2">
    <source>
        <dbReference type="Proteomes" id="UP000318431"/>
    </source>
</evidence>
<dbReference type="EMBL" id="VLLB01000001">
    <property type="protein sequence ID" value="TWI69070.1"/>
    <property type="molecule type" value="Genomic_DNA"/>
</dbReference>
<reference evidence="1 2" key="1">
    <citation type="journal article" date="2015" name="Stand. Genomic Sci.">
        <title>Genomic Encyclopedia of Bacterial and Archaeal Type Strains, Phase III: the genomes of soil and plant-associated and newly described type strains.</title>
        <authorList>
            <person name="Whitman W.B."/>
            <person name="Woyke T."/>
            <person name="Klenk H.P."/>
            <person name="Zhou Y."/>
            <person name="Lilburn T.G."/>
            <person name="Beck B.J."/>
            <person name="De Vos P."/>
            <person name="Vandamme P."/>
            <person name="Eisen J.A."/>
            <person name="Garrity G."/>
            <person name="Hugenholtz P."/>
            <person name="Kyrpides N.C."/>
        </authorList>
    </citation>
    <scope>NUCLEOTIDE SEQUENCE [LARGE SCALE GENOMIC DNA]</scope>
    <source>
        <strain evidence="1 2">CGMCC 1.10822</strain>
    </source>
</reference>
<accession>A0A562RKX1</accession>
<protein>
    <submittedName>
        <fullName evidence="1">Uncharacterized protein</fullName>
    </submittedName>
</protein>
<proteinExistence type="predicted"/>
<sequence>MGPPVQSERRKGLPVTVVMLRRDGQRLTSGEFHAAPRLRGEFILRPTSRHQTGGGASHMAELIVAGALHFTPLGLPLFNPTIELADHRGFVVSGYEIHSAGGKLAHVEQAWLVTPHGGV</sequence>
<dbReference type="AlphaFoldDB" id="A0A562RKX1"/>
<dbReference type="Proteomes" id="UP000318431">
    <property type="component" value="Unassembled WGS sequence"/>
</dbReference>
<organism evidence="1 2">
    <name type="scientific">Pseudoduganella lurida</name>
    <dbReference type="NCBI Taxonomy" id="1036180"/>
    <lineage>
        <taxon>Bacteria</taxon>
        <taxon>Pseudomonadati</taxon>
        <taxon>Pseudomonadota</taxon>
        <taxon>Betaproteobacteria</taxon>
        <taxon>Burkholderiales</taxon>
        <taxon>Oxalobacteraceae</taxon>
        <taxon>Telluria group</taxon>
        <taxon>Pseudoduganella</taxon>
    </lineage>
</organism>